<organism evidence="2 3">
    <name type="scientific">Setomelanomma holmii</name>
    <dbReference type="NCBI Taxonomy" id="210430"/>
    <lineage>
        <taxon>Eukaryota</taxon>
        <taxon>Fungi</taxon>
        <taxon>Dikarya</taxon>
        <taxon>Ascomycota</taxon>
        <taxon>Pezizomycotina</taxon>
        <taxon>Dothideomycetes</taxon>
        <taxon>Pleosporomycetidae</taxon>
        <taxon>Pleosporales</taxon>
        <taxon>Pleosporineae</taxon>
        <taxon>Phaeosphaeriaceae</taxon>
        <taxon>Setomelanomma</taxon>
    </lineage>
</organism>
<keyword evidence="1" id="KW-0472">Membrane</keyword>
<reference evidence="2" key="1">
    <citation type="journal article" date="2020" name="Stud. Mycol.">
        <title>101 Dothideomycetes genomes: a test case for predicting lifestyles and emergence of pathogens.</title>
        <authorList>
            <person name="Haridas S."/>
            <person name="Albert R."/>
            <person name="Binder M."/>
            <person name="Bloem J."/>
            <person name="Labutti K."/>
            <person name="Salamov A."/>
            <person name="Andreopoulos B."/>
            <person name="Baker S."/>
            <person name="Barry K."/>
            <person name="Bills G."/>
            <person name="Bluhm B."/>
            <person name="Cannon C."/>
            <person name="Castanera R."/>
            <person name="Culley D."/>
            <person name="Daum C."/>
            <person name="Ezra D."/>
            <person name="Gonzalez J."/>
            <person name="Henrissat B."/>
            <person name="Kuo A."/>
            <person name="Liang C."/>
            <person name="Lipzen A."/>
            <person name="Lutzoni F."/>
            <person name="Magnuson J."/>
            <person name="Mondo S."/>
            <person name="Nolan M."/>
            <person name="Ohm R."/>
            <person name="Pangilinan J."/>
            <person name="Park H.-J."/>
            <person name="Ramirez L."/>
            <person name="Alfaro M."/>
            <person name="Sun H."/>
            <person name="Tritt A."/>
            <person name="Yoshinaga Y."/>
            <person name="Zwiers L.-H."/>
            <person name="Turgeon B."/>
            <person name="Goodwin S."/>
            <person name="Spatafora J."/>
            <person name="Crous P."/>
            <person name="Grigoriev I."/>
        </authorList>
    </citation>
    <scope>NUCLEOTIDE SEQUENCE</scope>
    <source>
        <strain evidence="2">CBS 110217</strain>
    </source>
</reference>
<comment type="caution">
    <text evidence="2">The sequence shown here is derived from an EMBL/GenBank/DDBJ whole genome shotgun (WGS) entry which is preliminary data.</text>
</comment>
<evidence type="ECO:0000256" key="1">
    <source>
        <dbReference type="SAM" id="Phobius"/>
    </source>
</evidence>
<dbReference type="EMBL" id="ML978161">
    <property type="protein sequence ID" value="KAF2034375.1"/>
    <property type="molecule type" value="Genomic_DNA"/>
</dbReference>
<keyword evidence="1" id="KW-0812">Transmembrane</keyword>
<evidence type="ECO:0000313" key="2">
    <source>
        <dbReference type="EMBL" id="KAF2034375.1"/>
    </source>
</evidence>
<dbReference type="AlphaFoldDB" id="A0A9P4HG53"/>
<keyword evidence="3" id="KW-1185">Reference proteome</keyword>
<keyword evidence="1" id="KW-1133">Transmembrane helix</keyword>
<dbReference type="Proteomes" id="UP000799777">
    <property type="component" value="Unassembled WGS sequence"/>
</dbReference>
<name>A0A9P4HG53_9PLEO</name>
<accession>A0A9P4HG53</accession>
<evidence type="ECO:0000313" key="3">
    <source>
        <dbReference type="Proteomes" id="UP000799777"/>
    </source>
</evidence>
<proteinExistence type="predicted"/>
<gene>
    <name evidence="2" type="ORF">EK21DRAFT_56456</name>
</gene>
<sequence>MRSSTQLHALASAAITLVAPMDIRLEDIQCRCLSYSTDAKPTLCTYMESHNLDWHTASSLASDYDLKIQFASQTTISKVLSINRPLPSSVLQSISHGEVAPVDEKELLQRENKIVCGFGDEVRHLGSHDRSLEPECHYIGYLGVAFMLLMVSYVLAEYIWSRYFSHGSIKLTGEEMALTAGEESANV</sequence>
<feature type="transmembrane region" description="Helical" evidence="1">
    <location>
        <begin position="138"/>
        <end position="160"/>
    </location>
</feature>
<protein>
    <submittedName>
        <fullName evidence="2">Uncharacterized protein</fullName>
    </submittedName>
</protein>
<dbReference type="OrthoDB" id="3768069at2759"/>